<dbReference type="Gene3D" id="3.40.50.720">
    <property type="entry name" value="NAD(P)-binding Rossmann-like Domain"/>
    <property type="match status" value="1"/>
</dbReference>
<gene>
    <name evidence="2" type="ORF">QM524_07785</name>
</gene>
<organism evidence="2 3">
    <name type="scientific">Flectobacillus roseus</name>
    <dbReference type="NCBI Taxonomy" id="502259"/>
    <lineage>
        <taxon>Bacteria</taxon>
        <taxon>Pseudomonadati</taxon>
        <taxon>Bacteroidota</taxon>
        <taxon>Cytophagia</taxon>
        <taxon>Cytophagales</taxon>
        <taxon>Flectobacillaceae</taxon>
        <taxon>Flectobacillus</taxon>
    </lineage>
</organism>
<name>A0ABT6Y6A0_9BACT</name>
<reference evidence="2 3" key="1">
    <citation type="submission" date="2023-05" db="EMBL/GenBank/DDBJ databases">
        <title>Novel species of genus Flectobacillus isolated from stream in China.</title>
        <authorList>
            <person name="Lu H."/>
        </authorList>
    </citation>
    <scope>NUCLEOTIDE SEQUENCE [LARGE SCALE GENOMIC DNA]</scope>
    <source>
        <strain evidence="2 3">KCTC 42575</strain>
    </source>
</reference>
<dbReference type="Pfam" id="PF13380">
    <property type="entry name" value="CoA_binding_2"/>
    <property type="match status" value="1"/>
</dbReference>
<dbReference type="RefSeq" id="WP_166580385.1">
    <property type="nucleotide sequence ID" value="NZ_JASHIF010000007.1"/>
</dbReference>
<sequence>MAKKTLVIGATTNSARYAYIATNMLLNHGHEVELLGIKKGEVASIPIQNGFPKLENIDTVTMYIGPQHQQEYYDYILGLNPKRIVFNPGTENTEFETLAQSKGIDVEEACTLVLLSTGQY</sequence>
<dbReference type="InterPro" id="IPR003781">
    <property type="entry name" value="CoA-bd"/>
</dbReference>
<dbReference type="InterPro" id="IPR036291">
    <property type="entry name" value="NAD(P)-bd_dom_sf"/>
</dbReference>
<accession>A0ABT6Y6A0</accession>
<dbReference type="EMBL" id="JASHIF010000007">
    <property type="protein sequence ID" value="MDI9859103.1"/>
    <property type="molecule type" value="Genomic_DNA"/>
</dbReference>
<evidence type="ECO:0000313" key="2">
    <source>
        <dbReference type="EMBL" id="MDI9859103.1"/>
    </source>
</evidence>
<feature type="domain" description="CoA-binding" evidence="1">
    <location>
        <begin position="3"/>
        <end position="114"/>
    </location>
</feature>
<dbReference type="Proteomes" id="UP001236507">
    <property type="component" value="Unassembled WGS sequence"/>
</dbReference>
<protein>
    <submittedName>
        <fullName evidence="2">CoA-binding protein</fullName>
    </submittedName>
</protein>
<comment type="caution">
    <text evidence="2">The sequence shown here is derived from an EMBL/GenBank/DDBJ whole genome shotgun (WGS) entry which is preliminary data.</text>
</comment>
<evidence type="ECO:0000259" key="1">
    <source>
        <dbReference type="Pfam" id="PF13380"/>
    </source>
</evidence>
<proteinExistence type="predicted"/>
<dbReference type="SUPFAM" id="SSF51735">
    <property type="entry name" value="NAD(P)-binding Rossmann-fold domains"/>
    <property type="match status" value="1"/>
</dbReference>
<evidence type="ECO:0000313" key="3">
    <source>
        <dbReference type="Proteomes" id="UP001236507"/>
    </source>
</evidence>
<keyword evidence="3" id="KW-1185">Reference proteome</keyword>